<dbReference type="KEGG" id="dax:FDQ92_12285"/>
<accession>A0A4P8L582</accession>
<dbReference type="Pfam" id="PF01796">
    <property type="entry name" value="OB_ChsH2_C"/>
    <property type="match status" value="1"/>
</dbReference>
<dbReference type="InterPro" id="IPR052513">
    <property type="entry name" value="Thioester_dehydratase-like"/>
</dbReference>
<dbReference type="SUPFAM" id="SSF50249">
    <property type="entry name" value="Nucleic acid-binding proteins"/>
    <property type="match status" value="1"/>
</dbReference>
<dbReference type="Proteomes" id="UP000298602">
    <property type="component" value="Chromosome"/>
</dbReference>
<reference evidence="3 4" key="2">
    <citation type="submission" date="2019-05" db="EMBL/GenBank/DDBJ databases">
        <authorList>
            <person name="Suflita J.M."/>
            <person name="Marks C.R."/>
        </authorList>
    </citation>
    <scope>NUCLEOTIDE SEQUENCE [LARGE SCALE GENOMIC DNA]</scope>
    <source>
        <strain evidence="3 4">ALDC</strain>
    </source>
</reference>
<evidence type="ECO:0000313" key="3">
    <source>
        <dbReference type="EMBL" id="QCQ22883.1"/>
    </source>
</evidence>
<dbReference type="InterPro" id="IPR012340">
    <property type="entry name" value="NA-bd_OB-fold"/>
</dbReference>
<keyword evidence="4" id="KW-1185">Reference proteome</keyword>
<organism evidence="3 4">
    <name type="scientific">Desulfoglaeba alkanexedens ALDC</name>
    <dbReference type="NCBI Taxonomy" id="980445"/>
    <lineage>
        <taxon>Bacteria</taxon>
        <taxon>Pseudomonadati</taxon>
        <taxon>Thermodesulfobacteriota</taxon>
        <taxon>Syntrophobacteria</taxon>
        <taxon>Syntrophobacterales</taxon>
        <taxon>Syntrophobacteraceae</taxon>
        <taxon>Desulfoglaeba</taxon>
    </lineage>
</organism>
<reference evidence="3 4" key="1">
    <citation type="submission" date="2019-05" db="EMBL/GenBank/DDBJ databases">
        <title>The Complete Genome Sequence of the n-alkane-degrading Desulfoglaeba alkanexedens ALDC reveals multiple alkylsuccinate synthase gene clusters.</title>
        <authorList>
            <person name="Callaghan A.V."/>
            <person name="Davidova I.A."/>
            <person name="Duncan K.E."/>
            <person name="Morris B."/>
            <person name="McInerney M.J."/>
        </authorList>
    </citation>
    <scope>NUCLEOTIDE SEQUENCE [LARGE SCALE GENOMIC DNA]</scope>
    <source>
        <strain evidence="3 4">ALDC</strain>
    </source>
</reference>
<dbReference type="OrthoDB" id="7595207at2"/>
<protein>
    <submittedName>
        <fullName evidence="3">Zn-ribbon domain-containing OB-fold protein</fullName>
    </submittedName>
</protein>
<evidence type="ECO:0000259" key="1">
    <source>
        <dbReference type="Pfam" id="PF01796"/>
    </source>
</evidence>
<dbReference type="PANTHER" id="PTHR34075">
    <property type="entry name" value="BLR3430 PROTEIN"/>
    <property type="match status" value="1"/>
</dbReference>
<proteinExistence type="predicted"/>
<evidence type="ECO:0000259" key="2">
    <source>
        <dbReference type="Pfam" id="PF12172"/>
    </source>
</evidence>
<dbReference type="Gene3D" id="6.10.30.10">
    <property type="match status" value="1"/>
</dbReference>
<dbReference type="InterPro" id="IPR002878">
    <property type="entry name" value="ChsH2_C"/>
</dbReference>
<feature type="domain" description="ChsH2 rubredoxin-like zinc ribbon" evidence="2">
    <location>
        <begin position="12"/>
        <end position="46"/>
    </location>
</feature>
<gene>
    <name evidence="3" type="ORF">FDQ92_12285</name>
</gene>
<dbReference type="InterPro" id="IPR022002">
    <property type="entry name" value="ChsH2_Znr"/>
</dbReference>
<dbReference type="Pfam" id="PF12172">
    <property type="entry name" value="zf-ChsH2"/>
    <property type="match status" value="1"/>
</dbReference>
<dbReference type="AlphaFoldDB" id="A0A4P8L582"/>
<evidence type="ECO:0000313" key="4">
    <source>
        <dbReference type="Proteomes" id="UP000298602"/>
    </source>
</evidence>
<name>A0A4P8L582_9BACT</name>
<dbReference type="EMBL" id="CP040098">
    <property type="protein sequence ID" value="QCQ22883.1"/>
    <property type="molecule type" value="Genomic_DNA"/>
</dbReference>
<dbReference type="RefSeq" id="WP_137425166.1">
    <property type="nucleotide sequence ID" value="NZ_CP040098.1"/>
</dbReference>
<sequence>MEYKLPFREYHKGLVQNRLLGLKCNQCGTVTCPPQMSCRNCASYDLEVTQLSGRGKITSFTTIYVAPEGRETEAPYLVVLVELEEGPWIMGNLYDMDPVLADMELIGKPVELGCRVFPGDKYSDGPIARPAFRFVRR</sequence>
<dbReference type="PANTHER" id="PTHR34075:SF5">
    <property type="entry name" value="BLR3430 PROTEIN"/>
    <property type="match status" value="1"/>
</dbReference>
<feature type="domain" description="ChsH2 C-terminal OB-fold" evidence="1">
    <location>
        <begin position="50"/>
        <end position="112"/>
    </location>
</feature>